<reference evidence="2 3" key="1">
    <citation type="journal article" date="2018" name="Nat. Ecol. Evol.">
        <title>Pezizomycetes genomes reveal the molecular basis of ectomycorrhizal truffle lifestyle.</title>
        <authorList>
            <person name="Murat C."/>
            <person name="Payen T."/>
            <person name="Noel B."/>
            <person name="Kuo A."/>
            <person name="Morin E."/>
            <person name="Chen J."/>
            <person name="Kohler A."/>
            <person name="Krizsan K."/>
            <person name="Balestrini R."/>
            <person name="Da Silva C."/>
            <person name="Montanini B."/>
            <person name="Hainaut M."/>
            <person name="Levati E."/>
            <person name="Barry K.W."/>
            <person name="Belfiori B."/>
            <person name="Cichocki N."/>
            <person name="Clum A."/>
            <person name="Dockter R.B."/>
            <person name="Fauchery L."/>
            <person name="Guy J."/>
            <person name="Iotti M."/>
            <person name="Le Tacon F."/>
            <person name="Lindquist E.A."/>
            <person name="Lipzen A."/>
            <person name="Malagnac F."/>
            <person name="Mello A."/>
            <person name="Molinier V."/>
            <person name="Miyauchi S."/>
            <person name="Poulain J."/>
            <person name="Riccioni C."/>
            <person name="Rubini A."/>
            <person name="Sitrit Y."/>
            <person name="Splivallo R."/>
            <person name="Traeger S."/>
            <person name="Wang M."/>
            <person name="Zifcakova L."/>
            <person name="Wipf D."/>
            <person name="Zambonelli A."/>
            <person name="Paolocci F."/>
            <person name="Nowrousian M."/>
            <person name="Ottonello S."/>
            <person name="Baldrian P."/>
            <person name="Spatafora J.W."/>
            <person name="Henrissat B."/>
            <person name="Nagy L.G."/>
            <person name="Aury J.M."/>
            <person name="Wincker P."/>
            <person name="Grigoriev I.V."/>
            <person name="Bonfante P."/>
            <person name="Martin F.M."/>
        </authorList>
    </citation>
    <scope>NUCLEOTIDE SEQUENCE [LARGE SCALE GENOMIC DNA]</scope>
    <source>
        <strain evidence="2 3">RN42</strain>
    </source>
</reference>
<evidence type="ECO:0008006" key="4">
    <source>
        <dbReference type="Google" id="ProtNLM"/>
    </source>
</evidence>
<evidence type="ECO:0000256" key="1">
    <source>
        <dbReference type="SAM" id="MobiDB-lite"/>
    </source>
</evidence>
<dbReference type="EMBL" id="ML119704">
    <property type="protein sequence ID" value="RPA79034.1"/>
    <property type="molecule type" value="Genomic_DNA"/>
</dbReference>
<name>A0A3N4IBD5_ASCIM</name>
<dbReference type="STRING" id="1160509.A0A3N4IBD5"/>
<dbReference type="Proteomes" id="UP000275078">
    <property type="component" value="Unassembled WGS sequence"/>
</dbReference>
<organism evidence="2 3">
    <name type="scientific">Ascobolus immersus RN42</name>
    <dbReference type="NCBI Taxonomy" id="1160509"/>
    <lineage>
        <taxon>Eukaryota</taxon>
        <taxon>Fungi</taxon>
        <taxon>Dikarya</taxon>
        <taxon>Ascomycota</taxon>
        <taxon>Pezizomycotina</taxon>
        <taxon>Pezizomycetes</taxon>
        <taxon>Pezizales</taxon>
        <taxon>Ascobolaceae</taxon>
        <taxon>Ascobolus</taxon>
    </lineage>
</organism>
<evidence type="ECO:0000313" key="2">
    <source>
        <dbReference type="EMBL" id="RPA79034.1"/>
    </source>
</evidence>
<dbReference type="OrthoDB" id="2138648at2759"/>
<feature type="compositionally biased region" description="Polar residues" evidence="1">
    <location>
        <begin position="1"/>
        <end position="12"/>
    </location>
</feature>
<keyword evidence="3" id="KW-1185">Reference proteome</keyword>
<proteinExistence type="predicted"/>
<dbReference type="Gene3D" id="2.30.30.1060">
    <property type="match status" value="1"/>
</dbReference>
<evidence type="ECO:0000313" key="3">
    <source>
        <dbReference type="Proteomes" id="UP000275078"/>
    </source>
</evidence>
<accession>A0A3N4IBD5</accession>
<sequence>MADANYNESPQGVSVKDKFGNPIKVGDTVYTPNKLGESRIMGQVEKIIVDAEDAQIEGIKNPPKVLYRDSKGRRFDHEPNALHKVVDGESENPDRV</sequence>
<feature type="region of interest" description="Disordered" evidence="1">
    <location>
        <begin position="72"/>
        <end position="96"/>
    </location>
</feature>
<protein>
    <recommendedName>
        <fullName evidence="4">Hypervirulence associated protein TUDOR domain-containing protein</fullName>
    </recommendedName>
</protein>
<dbReference type="AlphaFoldDB" id="A0A3N4IBD5"/>
<gene>
    <name evidence="2" type="ORF">BJ508DRAFT_363503</name>
</gene>
<feature type="region of interest" description="Disordered" evidence="1">
    <location>
        <begin position="1"/>
        <end position="22"/>
    </location>
</feature>